<dbReference type="EMBL" id="MU154577">
    <property type="protein sequence ID" value="KAF9494060.1"/>
    <property type="molecule type" value="Genomic_DNA"/>
</dbReference>
<sequence length="313" mass="36014">MNTINVLVNNSDTHQKLLQSSIIHDLVDLSKSRPLLIVLAKLKVIAQLIRYDPLRAEILRSGFLDSLFEENGHLINDSARQLQTAAFEIILQFIEHNDSRSSILGHDIFTVLLQKSFSKYPHIRTMAVKVIAASSFQADTYERMLEQSFTSSLFEAIQQTSFYALSALQVITFMVPHDTLRHGLLEANLPIYLQEKLGDQSNYVIVLVTLKVLSRLLDYEDSRSLLNIEGLIEQTVKLTDHENPNIRQQVIVMLTTMLKFDHTRKKFLDVDVLFDLKWLLRGQDTEVSMVYCLYEMTKYGALVWFSTGWGFLR</sequence>
<keyword evidence="2" id="KW-1185">Reference proteome</keyword>
<accession>A0A9P5ZUI6</accession>
<organism evidence="1 2">
    <name type="scientific">Pleurotus eryngii</name>
    <name type="common">Boletus of the steppes</name>
    <dbReference type="NCBI Taxonomy" id="5323"/>
    <lineage>
        <taxon>Eukaryota</taxon>
        <taxon>Fungi</taxon>
        <taxon>Dikarya</taxon>
        <taxon>Basidiomycota</taxon>
        <taxon>Agaricomycotina</taxon>
        <taxon>Agaricomycetes</taxon>
        <taxon>Agaricomycetidae</taxon>
        <taxon>Agaricales</taxon>
        <taxon>Pleurotineae</taxon>
        <taxon>Pleurotaceae</taxon>
        <taxon>Pleurotus</taxon>
    </lineage>
</organism>
<comment type="caution">
    <text evidence="1">The sequence shown here is derived from an EMBL/GenBank/DDBJ whole genome shotgun (WGS) entry which is preliminary data.</text>
</comment>
<reference evidence="1" key="1">
    <citation type="submission" date="2020-11" db="EMBL/GenBank/DDBJ databases">
        <authorList>
            <consortium name="DOE Joint Genome Institute"/>
            <person name="Ahrendt S."/>
            <person name="Riley R."/>
            <person name="Andreopoulos W."/>
            <person name="Labutti K."/>
            <person name="Pangilinan J."/>
            <person name="Ruiz-Duenas F.J."/>
            <person name="Barrasa J.M."/>
            <person name="Sanchez-Garcia M."/>
            <person name="Camarero S."/>
            <person name="Miyauchi S."/>
            <person name="Serrano A."/>
            <person name="Linde D."/>
            <person name="Babiker R."/>
            <person name="Drula E."/>
            <person name="Ayuso-Fernandez I."/>
            <person name="Pacheco R."/>
            <person name="Padilla G."/>
            <person name="Ferreira P."/>
            <person name="Barriuso J."/>
            <person name="Kellner H."/>
            <person name="Castanera R."/>
            <person name="Alfaro M."/>
            <person name="Ramirez L."/>
            <person name="Pisabarro A.G."/>
            <person name="Kuo A."/>
            <person name="Tritt A."/>
            <person name="Lipzen A."/>
            <person name="He G."/>
            <person name="Yan M."/>
            <person name="Ng V."/>
            <person name="Cullen D."/>
            <person name="Martin F."/>
            <person name="Rosso M.-N."/>
            <person name="Henrissat B."/>
            <person name="Hibbett D."/>
            <person name="Martinez A.T."/>
            <person name="Grigoriev I.V."/>
        </authorList>
    </citation>
    <scope>NUCLEOTIDE SEQUENCE</scope>
    <source>
        <strain evidence="1">ATCC 90797</strain>
    </source>
</reference>
<protein>
    <submittedName>
        <fullName evidence="1">ARM repeat-containing protein</fullName>
    </submittedName>
</protein>
<dbReference type="Proteomes" id="UP000807025">
    <property type="component" value="Unassembled WGS sequence"/>
</dbReference>
<dbReference type="SUPFAM" id="SSF48371">
    <property type="entry name" value="ARM repeat"/>
    <property type="match status" value="1"/>
</dbReference>
<dbReference type="Gene3D" id="1.25.10.10">
    <property type="entry name" value="Leucine-rich Repeat Variant"/>
    <property type="match status" value="1"/>
</dbReference>
<dbReference type="InterPro" id="IPR016024">
    <property type="entry name" value="ARM-type_fold"/>
</dbReference>
<evidence type="ECO:0000313" key="2">
    <source>
        <dbReference type="Proteomes" id="UP000807025"/>
    </source>
</evidence>
<gene>
    <name evidence="1" type="ORF">BDN71DRAFT_1014851</name>
</gene>
<name>A0A9P5ZUI6_PLEER</name>
<proteinExistence type="predicted"/>
<dbReference type="AlphaFoldDB" id="A0A9P5ZUI6"/>
<evidence type="ECO:0000313" key="1">
    <source>
        <dbReference type="EMBL" id="KAF9494060.1"/>
    </source>
</evidence>
<dbReference type="InterPro" id="IPR011989">
    <property type="entry name" value="ARM-like"/>
</dbReference>